<comment type="function">
    <text evidence="7">Involved in DNA repair and RecF pathway recombination.</text>
</comment>
<evidence type="ECO:0000256" key="5">
    <source>
        <dbReference type="ARBA" id="ARBA00023204"/>
    </source>
</evidence>
<dbReference type="InterPro" id="IPR003717">
    <property type="entry name" value="RecO"/>
</dbReference>
<comment type="similarity">
    <text evidence="1 7">Belongs to the RecO family.</text>
</comment>
<dbReference type="EMBL" id="BMKS01000003">
    <property type="protein sequence ID" value="GGG25655.1"/>
    <property type="molecule type" value="Genomic_DNA"/>
</dbReference>
<dbReference type="AlphaFoldDB" id="A0A8J2Z9I2"/>
<evidence type="ECO:0000313" key="9">
    <source>
        <dbReference type="EMBL" id="GGG25655.1"/>
    </source>
</evidence>
<reference evidence="9 10" key="1">
    <citation type="journal article" date="2014" name="Int. J. Syst. Evol. Microbiol.">
        <title>Complete genome sequence of Corynebacterium casei LMG S-19264T (=DSM 44701T), isolated from a smear-ripened cheese.</title>
        <authorList>
            <consortium name="US DOE Joint Genome Institute (JGI-PGF)"/>
            <person name="Walter F."/>
            <person name="Albersmeier A."/>
            <person name="Kalinowski J."/>
            <person name="Ruckert C."/>
        </authorList>
    </citation>
    <scope>NUCLEOTIDE SEQUENCE [LARGE SCALE GENOMIC DNA]</scope>
    <source>
        <strain evidence="9 10">CGMCC 1.16330</strain>
    </source>
</reference>
<dbReference type="Pfam" id="PF02565">
    <property type="entry name" value="RecO_C"/>
    <property type="match status" value="1"/>
</dbReference>
<dbReference type="InterPro" id="IPR012340">
    <property type="entry name" value="NA-bd_OB-fold"/>
</dbReference>
<evidence type="ECO:0000256" key="4">
    <source>
        <dbReference type="ARBA" id="ARBA00023172"/>
    </source>
</evidence>
<keyword evidence="5 7" id="KW-0234">DNA repair</keyword>
<keyword evidence="3 7" id="KW-0227">DNA damage</keyword>
<dbReference type="SUPFAM" id="SSF50249">
    <property type="entry name" value="Nucleic acid-binding proteins"/>
    <property type="match status" value="1"/>
</dbReference>
<evidence type="ECO:0000256" key="1">
    <source>
        <dbReference type="ARBA" id="ARBA00007452"/>
    </source>
</evidence>
<evidence type="ECO:0000256" key="3">
    <source>
        <dbReference type="ARBA" id="ARBA00022763"/>
    </source>
</evidence>
<feature type="domain" description="DNA replication/recombination mediator RecO N-terminal" evidence="8">
    <location>
        <begin position="1"/>
        <end position="76"/>
    </location>
</feature>
<evidence type="ECO:0000256" key="7">
    <source>
        <dbReference type="HAMAP-Rule" id="MF_00201"/>
    </source>
</evidence>
<dbReference type="InterPro" id="IPR042242">
    <property type="entry name" value="RecO_C"/>
</dbReference>
<evidence type="ECO:0000313" key="10">
    <source>
        <dbReference type="Proteomes" id="UP000597507"/>
    </source>
</evidence>
<dbReference type="InterPro" id="IPR037278">
    <property type="entry name" value="ARFGAP/RecO"/>
</dbReference>
<evidence type="ECO:0000256" key="6">
    <source>
        <dbReference type="ARBA" id="ARBA00033409"/>
    </source>
</evidence>
<dbReference type="Proteomes" id="UP000597507">
    <property type="component" value="Unassembled WGS sequence"/>
</dbReference>
<accession>A0A8J2Z9I2</accession>
<evidence type="ECO:0000259" key="8">
    <source>
        <dbReference type="Pfam" id="PF11967"/>
    </source>
</evidence>
<dbReference type="GO" id="GO:0006310">
    <property type="term" value="P:DNA recombination"/>
    <property type="evidence" value="ECO:0007669"/>
    <property type="project" value="UniProtKB-UniRule"/>
</dbReference>
<dbReference type="RefSeq" id="WP_188899107.1">
    <property type="nucleotide sequence ID" value="NZ_BMKS01000003.1"/>
</dbReference>
<dbReference type="HAMAP" id="MF_00201">
    <property type="entry name" value="RecO"/>
    <property type="match status" value="1"/>
</dbReference>
<dbReference type="Gene3D" id="2.40.50.140">
    <property type="entry name" value="Nucleic acid-binding proteins"/>
    <property type="match status" value="1"/>
</dbReference>
<gene>
    <name evidence="7 9" type="primary">recO</name>
    <name evidence="9" type="ORF">GCM10010964_12000</name>
</gene>
<dbReference type="GO" id="GO:0043590">
    <property type="term" value="C:bacterial nucleoid"/>
    <property type="evidence" value="ECO:0007669"/>
    <property type="project" value="TreeGrafter"/>
</dbReference>
<protein>
    <recommendedName>
        <fullName evidence="2 7">DNA repair protein RecO</fullName>
    </recommendedName>
    <alternativeName>
        <fullName evidence="6 7">Recombination protein O</fullName>
    </alternativeName>
</protein>
<dbReference type="SUPFAM" id="SSF57863">
    <property type="entry name" value="ArfGap/RecO-like zinc finger"/>
    <property type="match status" value="1"/>
</dbReference>
<keyword evidence="10" id="KW-1185">Reference proteome</keyword>
<proteinExistence type="inferred from homology"/>
<dbReference type="Pfam" id="PF11967">
    <property type="entry name" value="RecO_N"/>
    <property type="match status" value="1"/>
</dbReference>
<comment type="caution">
    <text evidence="9">The sequence shown here is derived from an EMBL/GenBank/DDBJ whole genome shotgun (WGS) entry which is preliminary data.</text>
</comment>
<dbReference type="PANTHER" id="PTHR33991:SF1">
    <property type="entry name" value="DNA REPAIR PROTEIN RECO"/>
    <property type="match status" value="1"/>
</dbReference>
<dbReference type="NCBIfam" id="TIGR00613">
    <property type="entry name" value="reco"/>
    <property type="match status" value="1"/>
</dbReference>
<sequence length="257" mass="26851">MEWRAPAIVLDARPFGEGGAVVTLLTEEHGRHAGLVKGGFSRTRRGVWQPGNLVEARWVARLPDQLGALSGELVHPAAALAMDDPLALALLASACAVAEGALPEREPHPRSFDGLLSIIGRLGQGAEAVLPDYVRWEAALLAELGYGLDLTRCAATGTTEDLVWVSPRTGRAVSAAAGAPYADRLLPLPAFLLGQGPSGPEAWLAGLRLTGHFLGKDAYGHHHRPLPAARGLLLARVAALIPATAGPIRPASADSAR</sequence>
<dbReference type="PANTHER" id="PTHR33991">
    <property type="entry name" value="DNA REPAIR PROTEIN RECO"/>
    <property type="match status" value="1"/>
</dbReference>
<evidence type="ECO:0000256" key="2">
    <source>
        <dbReference type="ARBA" id="ARBA00021310"/>
    </source>
</evidence>
<name>A0A8J2Z9I2_9PROT</name>
<dbReference type="InterPro" id="IPR022572">
    <property type="entry name" value="DNA_rep/recomb_RecO_N"/>
</dbReference>
<dbReference type="GO" id="GO:0006302">
    <property type="term" value="P:double-strand break repair"/>
    <property type="evidence" value="ECO:0007669"/>
    <property type="project" value="TreeGrafter"/>
</dbReference>
<dbReference type="Gene3D" id="1.20.1440.120">
    <property type="entry name" value="Recombination protein O, C-terminal domain"/>
    <property type="match status" value="1"/>
</dbReference>
<organism evidence="9 10">
    <name type="scientific">Caldovatus sediminis</name>
    <dbReference type="NCBI Taxonomy" id="2041189"/>
    <lineage>
        <taxon>Bacteria</taxon>
        <taxon>Pseudomonadati</taxon>
        <taxon>Pseudomonadota</taxon>
        <taxon>Alphaproteobacteria</taxon>
        <taxon>Acetobacterales</taxon>
        <taxon>Roseomonadaceae</taxon>
        <taxon>Caldovatus</taxon>
    </lineage>
</organism>
<keyword evidence="4 7" id="KW-0233">DNA recombination</keyword>